<feature type="transmembrane region" description="Helical" evidence="7">
    <location>
        <begin position="422"/>
        <end position="442"/>
    </location>
</feature>
<dbReference type="NCBIfam" id="TIGR00797">
    <property type="entry name" value="matE"/>
    <property type="match status" value="1"/>
</dbReference>
<feature type="transmembrane region" description="Helical" evidence="7">
    <location>
        <begin position="65"/>
        <end position="88"/>
    </location>
</feature>
<evidence type="ECO:0000256" key="1">
    <source>
        <dbReference type="ARBA" id="ARBA00004651"/>
    </source>
</evidence>
<keyword evidence="4 7" id="KW-0812">Transmembrane</keyword>
<dbReference type="InterPro" id="IPR048279">
    <property type="entry name" value="MdtK-like"/>
</dbReference>
<evidence type="ECO:0000256" key="3">
    <source>
        <dbReference type="ARBA" id="ARBA00022475"/>
    </source>
</evidence>
<protein>
    <submittedName>
        <fullName evidence="8">MATE family efflux transporter</fullName>
    </submittedName>
</protein>
<evidence type="ECO:0000313" key="9">
    <source>
        <dbReference type="Proteomes" id="UP001164963"/>
    </source>
</evidence>
<feature type="transmembrane region" description="Helical" evidence="7">
    <location>
        <begin position="176"/>
        <end position="196"/>
    </location>
</feature>
<proteinExistence type="predicted"/>
<accession>A0ABY6PLF5</accession>
<feature type="transmembrane region" description="Helical" evidence="7">
    <location>
        <begin position="326"/>
        <end position="346"/>
    </location>
</feature>
<feature type="transmembrane region" description="Helical" evidence="7">
    <location>
        <begin position="366"/>
        <end position="384"/>
    </location>
</feature>
<feature type="transmembrane region" description="Helical" evidence="7">
    <location>
        <begin position="243"/>
        <end position="265"/>
    </location>
</feature>
<dbReference type="Proteomes" id="UP001164963">
    <property type="component" value="Chromosome"/>
</dbReference>
<comment type="subcellular location">
    <subcellularLocation>
        <location evidence="1">Cell membrane</location>
        <topology evidence="1">Multi-pass membrane protein</topology>
    </subcellularLocation>
</comment>
<sequence length="453" mass="45982">MTPRPTTPAPADHTTRLGTEPVGRLLWRACTQTTAAVGVYGIYALTNAWFVGHGVGDTAMAAVNLAAPLLLLLGAVSTTVGAGGASLISRALGAGDRQAAARAAGNSFTLFWSCAAATTVLGLTFLDPLLALLGAHGELRDSARPYAVVLLCGALVSTGFSSLVRAEGRMGYSTLLWLVPVAVQITLDPLLIFGLGMGVRGAALGTVGGQAVSAAMSLWFFFGRSDRPYRVAPRDLLPHGPTLRALLGIGLPSFLAGTGVTLLAVLVNATLAATGSAVALAAYAVCARLQTFAMMPHTGISQGLQPIAGYNTGRGLTSRALRARNLALLASLLYGLLTAAVLALLAEPLAGLFLHDPAAVTTAGRALRIIALGLTVAGIGPLVAAYSQSLGRPAPAYLMSIGTLLLVKVPLIVALGRLGTGGVWAGLATGELATAAVALVLLRRLSPPTPTAP</sequence>
<keyword evidence="2" id="KW-0813">Transport</keyword>
<feature type="transmembrane region" description="Helical" evidence="7">
    <location>
        <begin position="25"/>
        <end position="45"/>
    </location>
</feature>
<dbReference type="InterPro" id="IPR051327">
    <property type="entry name" value="MATE_MepA_subfamily"/>
</dbReference>
<dbReference type="PANTHER" id="PTHR43823:SF3">
    <property type="entry name" value="MULTIDRUG EXPORT PROTEIN MEPA"/>
    <property type="match status" value="1"/>
</dbReference>
<name>A0ABY6PLF5_9ACTN</name>
<dbReference type="PIRSF" id="PIRSF006603">
    <property type="entry name" value="DinF"/>
    <property type="match status" value="1"/>
</dbReference>
<evidence type="ECO:0000256" key="2">
    <source>
        <dbReference type="ARBA" id="ARBA00022448"/>
    </source>
</evidence>
<keyword evidence="9" id="KW-1185">Reference proteome</keyword>
<evidence type="ECO:0000256" key="4">
    <source>
        <dbReference type="ARBA" id="ARBA00022692"/>
    </source>
</evidence>
<keyword evidence="3" id="KW-1003">Cell membrane</keyword>
<evidence type="ECO:0000313" key="8">
    <source>
        <dbReference type="EMBL" id="UZK52814.1"/>
    </source>
</evidence>
<feature type="transmembrane region" description="Helical" evidence="7">
    <location>
        <begin position="146"/>
        <end position="164"/>
    </location>
</feature>
<keyword evidence="5 7" id="KW-1133">Transmembrane helix</keyword>
<reference evidence="8" key="1">
    <citation type="journal article" date="2022" name="Front. Microbiol.">
        <title>Mirubactin C rescues the lethal effect of cell wall biosynthesis mutations in Bacillus subtilis.</title>
        <authorList>
            <person name="Kepplinger B."/>
            <person name="Wen X."/>
            <person name="Tyler A.R."/>
            <person name="Kim B.Y."/>
            <person name="Brown J."/>
            <person name="Banks P."/>
            <person name="Dashti Y."/>
            <person name="Mackenzie E.S."/>
            <person name="Wills C."/>
            <person name="Kawai Y."/>
            <person name="Waldron K.J."/>
            <person name="Allenby N.E.E."/>
            <person name="Wu L.J."/>
            <person name="Hall M.J."/>
            <person name="Errington J."/>
        </authorList>
    </citation>
    <scope>NUCLEOTIDE SEQUENCE</scope>
    <source>
        <strain evidence="8">MDA8-470</strain>
    </source>
</reference>
<feature type="transmembrane region" description="Helical" evidence="7">
    <location>
        <begin position="108"/>
        <end position="126"/>
    </location>
</feature>
<dbReference type="EMBL" id="CP098740">
    <property type="protein sequence ID" value="UZK52814.1"/>
    <property type="molecule type" value="Genomic_DNA"/>
</dbReference>
<organism evidence="8 9">
    <name type="scientific">Streptomyces drozdowiczii</name>
    <dbReference type="NCBI Taxonomy" id="202862"/>
    <lineage>
        <taxon>Bacteria</taxon>
        <taxon>Bacillati</taxon>
        <taxon>Actinomycetota</taxon>
        <taxon>Actinomycetes</taxon>
        <taxon>Kitasatosporales</taxon>
        <taxon>Streptomycetaceae</taxon>
        <taxon>Streptomyces</taxon>
    </lineage>
</organism>
<dbReference type="PANTHER" id="PTHR43823">
    <property type="entry name" value="SPORULATION PROTEIN YKVU"/>
    <property type="match status" value="1"/>
</dbReference>
<evidence type="ECO:0000256" key="7">
    <source>
        <dbReference type="SAM" id="Phobius"/>
    </source>
</evidence>
<feature type="transmembrane region" description="Helical" evidence="7">
    <location>
        <begin position="202"/>
        <end position="222"/>
    </location>
</feature>
<evidence type="ECO:0000256" key="5">
    <source>
        <dbReference type="ARBA" id="ARBA00022989"/>
    </source>
</evidence>
<evidence type="ECO:0000256" key="6">
    <source>
        <dbReference type="ARBA" id="ARBA00023136"/>
    </source>
</evidence>
<dbReference type="Pfam" id="PF01554">
    <property type="entry name" value="MatE"/>
    <property type="match status" value="2"/>
</dbReference>
<keyword evidence="6 7" id="KW-0472">Membrane</keyword>
<dbReference type="RefSeq" id="WP_265538444.1">
    <property type="nucleotide sequence ID" value="NZ_CP098740.1"/>
</dbReference>
<feature type="transmembrane region" description="Helical" evidence="7">
    <location>
        <begin position="271"/>
        <end position="289"/>
    </location>
</feature>
<gene>
    <name evidence="8" type="ORF">NEH16_00640</name>
</gene>
<feature type="transmembrane region" description="Helical" evidence="7">
    <location>
        <begin position="396"/>
        <end position="416"/>
    </location>
</feature>
<dbReference type="InterPro" id="IPR002528">
    <property type="entry name" value="MATE_fam"/>
</dbReference>